<evidence type="ECO:0000256" key="5">
    <source>
        <dbReference type="ARBA" id="ARBA00023212"/>
    </source>
</evidence>
<accession>D8LYT2</accession>
<dbReference type="GO" id="GO:0043015">
    <property type="term" value="F:gamma-tubulin binding"/>
    <property type="evidence" value="ECO:0007669"/>
    <property type="project" value="InterPro"/>
</dbReference>
<dbReference type="RefSeq" id="XP_012894785.1">
    <property type="nucleotide sequence ID" value="XM_013039331.1"/>
</dbReference>
<feature type="domain" description="Gamma tubulin complex component C-terminal" evidence="7">
    <location>
        <begin position="353"/>
        <end position="598"/>
    </location>
</feature>
<proteinExistence type="inferred from homology"/>
<evidence type="ECO:0000256" key="1">
    <source>
        <dbReference type="ARBA" id="ARBA00004245"/>
    </source>
</evidence>
<dbReference type="OMA" id="WVYQPGR"/>
<keyword evidence="4" id="KW-0493">Microtubule</keyword>
<evidence type="ECO:0000256" key="2">
    <source>
        <dbReference type="ARBA" id="ARBA00010337"/>
    </source>
</evidence>
<dbReference type="GeneID" id="24922304"/>
<comment type="subcellular location">
    <subcellularLocation>
        <location evidence="1">Cytoplasm</location>
        <location evidence="1">Cytoskeleton</location>
    </subcellularLocation>
</comment>
<dbReference type="GO" id="GO:0051011">
    <property type="term" value="F:microtubule minus-end binding"/>
    <property type="evidence" value="ECO:0007669"/>
    <property type="project" value="TreeGrafter"/>
</dbReference>
<reference evidence="9" key="1">
    <citation type="submission" date="2010-02" db="EMBL/GenBank/DDBJ databases">
        <title>Sequencing and annotation of the Blastocystis hominis genome.</title>
        <authorList>
            <person name="Wincker P."/>
        </authorList>
    </citation>
    <scope>NUCLEOTIDE SEQUENCE</scope>
    <source>
        <strain evidence="9">Singapore isolate B</strain>
    </source>
</reference>
<dbReference type="Pfam" id="PF04130">
    <property type="entry name" value="GCP_C_terminal"/>
    <property type="match status" value="1"/>
</dbReference>
<keyword evidence="10" id="KW-1185">Reference proteome</keyword>
<dbReference type="PANTHER" id="PTHR19302:SF14">
    <property type="entry name" value="GAMMA-TUBULIN COMPLEX COMPONENT 3"/>
    <property type="match status" value="1"/>
</dbReference>
<dbReference type="InterPro" id="IPR007259">
    <property type="entry name" value="GCP"/>
</dbReference>
<feature type="domain" description="Gamma tubulin complex component protein N-terminal" evidence="8">
    <location>
        <begin position="24"/>
        <end position="350"/>
    </location>
</feature>
<dbReference type="InterPro" id="IPR040457">
    <property type="entry name" value="GCP_C"/>
</dbReference>
<dbReference type="OrthoDB" id="5860513at2759"/>
<dbReference type="GO" id="GO:0051225">
    <property type="term" value="P:spindle assembly"/>
    <property type="evidence" value="ECO:0007669"/>
    <property type="project" value="TreeGrafter"/>
</dbReference>
<sequence length="605" mass="70058">MLKLSVPSSPLSPSPTKIPENVLIREIIVTFQGVDSTFFQYEFLLLLPSSLIAASSPSSTSSPAISRSRSTSTTPRFVSSKSARSTAASASFLRSPPSLFRLMEGTKSEEHGIIRNSVNDNVNKQLYQFYRFVISLEETNNAAIAGGASFTFQQFMFQCEKPLQRLTYLYNILFCGINLRGGALASSIATFINHGNQDYRDLALALLIDVNRFTLKQSWEWAVNGRLLDIHAEFFVEIVTPAANSFESEETFNRWTEMFISILRVISSYFYRQRMIPSFFPASLVRQIFDCGKSIHFIRDSLQDHKWCVRGTELSVLDRCSLSDYTPFETTLQSVYDQAQSHILHVYFDEYHLFAMLRLLHQFYLLAAGDFYLEFISRVDSGFLTAPTEVSNGWLQEEFNNCVHRTSLASQFEFLSQHVRLNRLRALSPFDIWKSPFFTVECEPNLRVIFSKVEMAKYEQIFAFLMSFKTQSFVVQKIWVDQCCLSKELDRVNIVEVESVLDAFNLLRMKIQSFLTTLQNFYFLHIIDKFYNQMISKLKTVKRFDTILELHNEYLDSLCHYFFVGNEKHSIRILIFELLEQSRVFVGLQNKLFDSINEMIDKKNF</sequence>
<dbReference type="GO" id="GO:0000278">
    <property type="term" value="P:mitotic cell cycle"/>
    <property type="evidence" value="ECO:0007669"/>
    <property type="project" value="TreeGrafter"/>
</dbReference>
<dbReference type="GO" id="GO:0000922">
    <property type="term" value="C:spindle pole"/>
    <property type="evidence" value="ECO:0007669"/>
    <property type="project" value="InterPro"/>
</dbReference>
<dbReference type="InterPro" id="IPR041470">
    <property type="entry name" value="GCP_N"/>
</dbReference>
<evidence type="ECO:0000256" key="6">
    <source>
        <dbReference type="SAM" id="MobiDB-lite"/>
    </source>
</evidence>
<evidence type="ECO:0000259" key="7">
    <source>
        <dbReference type="Pfam" id="PF04130"/>
    </source>
</evidence>
<dbReference type="PANTHER" id="PTHR19302">
    <property type="entry name" value="GAMMA TUBULIN COMPLEX PROTEIN"/>
    <property type="match status" value="1"/>
</dbReference>
<dbReference type="InParanoid" id="D8LYT2"/>
<dbReference type="GO" id="GO:0005874">
    <property type="term" value="C:microtubule"/>
    <property type="evidence" value="ECO:0007669"/>
    <property type="project" value="UniProtKB-KW"/>
</dbReference>
<evidence type="ECO:0000313" key="10">
    <source>
        <dbReference type="Proteomes" id="UP000008312"/>
    </source>
</evidence>
<dbReference type="EMBL" id="FN668639">
    <property type="protein sequence ID" value="CBK20737.2"/>
    <property type="molecule type" value="Genomic_DNA"/>
</dbReference>
<name>D8LYT2_BLAHO</name>
<protein>
    <submittedName>
        <fullName evidence="9">Uncharacterized protein</fullName>
    </submittedName>
</protein>
<evidence type="ECO:0000256" key="4">
    <source>
        <dbReference type="ARBA" id="ARBA00022701"/>
    </source>
</evidence>
<dbReference type="GO" id="GO:0051321">
    <property type="term" value="P:meiotic cell cycle"/>
    <property type="evidence" value="ECO:0007669"/>
    <property type="project" value="TreeGrafter"/>
</dbReference>
<evidence type="ECO:0000259" key="8">
    <source>
        <dbReference type="Pfam" id="PF17681"/>
    </source>
</evidence>
<keyword evidence="3" id="KW-0963">Cytoplasm</keyword>
<evidence type="ECO:0000256" key="3">
    <source>
        <dbReference type="ARBA" id="ARBA00022490"/>
    </source>
</evidence>
<comment type="similarity">
    <text evidence="2">Belongs to the TUBGCP family.</text>
</comment>
<dbReference type="AlphaFoldDB" id="D8LYT2"/>
<dbReference type="GO" id="GO:0007020">
    <property type="term" value="P:microtubule nucleation"/>
    <property type="evidence" value="ECO:0007669"/>
    <property type="project" value="InterPro"/>
</dbReference>
<evidence type="ECO:0000313" key="9">
    <source>
        <dbReference type="EMBL" id="CBK20737.2"/>
    </source>
</evidence>
<dbReference type="Pfam" id="PF17681">
    <property type="entry name" value="GCP_N_terminal"/>
    <property type="match status" value="1"/>
</dbReference>
<dbReference type="GO" id="GO:0031122">
    <property type="term" value="P:cytoplasmic microtubule organization"/>
    <property type="evidence" value="ECO:0007669"/>
    <property type="project" value="TreeGrafter"/>
</dbReference>
<dbReference type="Gene3D" id="1.20.120.1900">
    <property type="entry name" value="Gamma-tubulin complex, C-terminal domain"/>
    <property type="match status" value="1"/>
</dbReference>
<keyword evidence="5" id="KW-0206">Cytoskeleton</keyword>
<organism evidence="9">
    <name type="scientific">Blastocystis hominis</name>
    <dbReference type="NCBI Taxonomy" id="12968"/>
    <lineage>
        <taxon>Eukaryota</taxon>
        <taxon>Sar</taxon>
        <taxon>Stramenopiles</taxon>
        <taxon>Bigyra</taxon>
        <taxon>Opalozoa</taxon>
        <taxon>Opalinata</taxon>
        <taxon>Blastocystidae</taxon>
        <taxon>Blastocystis</taxon>
    </lineage>
</organism>
<dbReference type="Proteomes" id="UP000008312">
    <property type="component" value="Unassembled WGS sequence"/>
</dbReference>
<dbReference type="GO" id="GO:0000930">
    <property type="term" value="C:gamma-tubulin complex"/>
    <property type="evidence" value="ECO:0007669"/>
    <property type="project" value="TreeGrafter"/>
</dbReference>
<feature type="region of interest" description="Disordered" evidence="6">
    <location>
        <begin position="55"/>
        <end position="82"/>
    </location>
</feature>
<dbReference type="InterPro" id="IPR042241">
    <property type="entry name" value="GCP_C_sf"/>
</dbReference>
<gene>
    <name evidence="9" type="ORF">GSBLH_T00006179001</name>
</gene>